<organism evidence="1 2">
    <name type="scientific">Panagrolaimus sp. JU765</name>
    <dbReference type="NCBI Taxonomy" id="591449"/>
    <lineage>
        <taxon>Eukaryota</taxon>
        <taxon>Metazoa</taxon>
        <taxon>Ecdysozoa</taxon>
        <taxon>Nematoda</taxon>
        <taxon>Chromadorea</taxon>
        <taxon>Rhabditida</taxon>
        <taxon>Tylenchina</taxon>
        <taxon>Panagrolaimomorpha</taxon>
        <taxon>Panagrolaimoidea</taxon>
        <taxon>Panagrolaimidae</taxon>
        <taxon>Panagrolaimus</taxon>
    </lineage>
</organism>
<sequence>MFFMRIRRNQPKIEKKMIDQSVETEVLLNYQEIKKAKLSVNCFGLSLIFYIGVLPTDILKEDVDIPLQQIEELSRNLDVYQPTFDHLLVPMEDITIHGHTMTIIGVIDPDLNKFLFVDEDDFSYFLESCEFGVELLEEFILRKFNNRTR</sequence>
<proteinExistence type="predicted"/>
<dbReference type="WBParaSite" id="JU765_v2.g15584.t1">
    <property type="protein sequence ID" value="JU765_v2.g15584.t1"/>
    <property type="gene ID" value="JU765_v2.g15584"/>
</dbReference>
<evidence type="ECO:0000313" key="1">
    <source>
        <dbReference type="Proteomes" id="UP000887576"/>
    </source>
</evidence>
<accession>A0AC34QEW9</accession>
<name>A0AC34QEW9_9BILA</name>
<protein>
    <submittedName>
        <fullName evidence="2">Uncharacterized protein</fullName>
    </submittedName>
</protein>
<dbReference type="Proteomes" id="UP000887576">
    <property type="component" value="Unplaced"/>
</dbReference>
<evidence type="ECO:0000313" key="2">
    <source>
        <dbReference type="WBParaSite" id="JU765_v2.g15584.t1"/>
    </source>
</evidence>
<reference evidence="2" key="1">
    <citation type="submission" date="2022-11" db="UniProtKB">
        <authorList>
            <consortium name="WormBaseParasite"/>
        </authorList>
    </citation>
    <scope>IDENTIFICATION</scope>
</reference>